<keyword evidence="3 7" id="KW-0547">Nucleotide-binding</keyword>
<feature type="domain" description="Protein kinase" evidence="11">
    <location>
        <begin position="347"/>
        <end position="640"/>
    </location>
</feature>
<keyword evidence="5 7" id="KW-0067">ATP-binding</keyword>
<keyword evidence="2" id="KW-0808">Transferase</keyword>
<evidence type="ECO:0000313" key="12">
    <source>
        <dbReference type="EMBL" id="CCA15277.1"/>
    </source>
</evidence>
<feature type="binding site" evidence="7 9">
    <location>
        <position position="376"/>
    </location>
    <ligand>
        <name>ATP</name>
        <dbReference type="ChEBI" id="CHEBI:30616"/>
    </ligand>
</feature>
<dbReference type="SUPFAM" id="SSF56112">
    <property type="entry name" value="Protein kinase-like (PK-like)"/>
    <property type="match status" value="1"/>
</dbReference>
<evidence type="ECO:0000256" key="7">
    <source>
        <dbReference type="PIRSR" id="PIRSR630616-2"/>
    </source>
</evidence>
<dbReference type="GO" id="GO:0004674">
    <property type="term" value="F:protein serine/threonine kinase activity"/>
    <property type="evidence" value="ECO:0007669"/>
    <property type="project" value="UniProtKB-KW"/>
</dbReference>
<evidence type="ECO:0000256" key="9">
    <source>
        <dbReference type="PROSITE-ProRule" id="PRU10141"/>
    </source>
</evidence>
<gene>
    <name evidence="12" type="primary">AlNc14C10G1238</name>
    <name evidence="12" type="ORF">ALNC14_014200</name>
</gene>
<keyword evidence="4 12" id="KW-0418">Kinase</keyword>
<feature type="active site" description="Proton acceptor" evidence="6">
    <location>
        <position position="470"/>
    </location>
</feature>
<dbReference type="InterPro" id="IPR008271">
    <property type="entry name" value="Ser/Thr_kinase_AS"/>
</dbReference>
<dbReference type="CDD" id="cd05117">
    <property type="entry name" value="STKc_CAMK"/>
    <property type="match status" value="1"/>
</dbReference>
<dbReference type="FunFam" id="3.30.200.20:FF:000042">
    <property type="entry name" value="Aurora kinase A"/>
    <property type="match status" value="1"/>
</dbReference>
<name>F0W2J1_9STRA</name>
<reference evidence="12" key="1">
    <citation type="journal article" date="2011" name="PLoS Biol.">
        <title>Gene gain and loss during evolution of obligate parasitism in the white rust pathogen of Arabidopsis thaliana.</title>
        <authorList>
            <person name="Kemen E."/>
            <person name="Gardiner A."/>
            <person name="Schultz-Larsen T."/>
            <person name="Kemen A.C."/>
            <person name="Balmuth A.L."/>
            <person name="Robert-Seilaniantz A."/>
            <person name="Bailey K."/>
            <person name="Holub E."/>
            <person name="Studholme D.J."/>
            <person name="Maclean D."/>
            <person name="Jones J.D."/>
        </authorList>
    </citation>
    <scope>NUCLEOTIDE SEQUENCE</scope>
</reference>
<evidence type="ECO:0000259" key="11">
    <source>
        <dbReference type="PROSITE" id="PS50011"/>
    </source>
</evidence>
<evidence type="ECO:0000256" key="6">
    <source>
        <dbReference type="PIRSR" id="PIRSR630616-1"/>
    </source>
</evidence>
<dbReference type="InterPro" id="IPR011009">
    <property type="entry name" value="Kinase-like_dom_sf"/>
</dbReference>
<feature type="binding site" evidence="7">
    <location>
        <position position="521"/>
    </location>
    <ligand>
        <name>ATP</name>
        <dbReference type="ChEBI" id="CHEBI:30616"/>
    </ligand>
</feature>
<dbReference type="AlphaFoldDB" id="F0W2J1"/>
<feature type="compositionally biased region" description="Polar residues" evidence="10">
    <location>
        <begin position="127"/>
        <end position="145"/>
    </location>
</feature>
<dbReference type="InterPro" id="IPR000719">
    <property type="entry name" value="Prot_kinase_dom"/>
</dbReference>
<evidence type="ECO:0000256" key="5">
    <source>
        <dbReference type="ARBA" id="ARBA00022840"/>
    </source>
</evidence>
<feature type="compositionally biased region" description="Low complexity" evidence="10">
    <location>
        <begin position="179"/>
        <end position="194"/>
    </location>
</feature>
<feature type="binding site" evidence="7">
    <location>
        <begin position="474"/>
        <end position="475"/>
    </location>
    <ligand>
        <name>ATP</name>
        <dbReference type="ChEBI" id="CHEBI:30616"/>
    </ligand>
</feature>
<dbReference type="Gene3D" id="1.10.510.10">
    <property type="entry name" value="Transferase(Phosphotransferase) domain 1"/>
    <property type="match status" value="1"/>
</dbReference>
<dbReference type="InterPro" id="IPR030616">
    <property type="entry name" value="Aur-like"/>
</dbReference>
<dbReference type="Pfam" id="PF00069">
    <property type="entry name" value="Pkinase"/>
    <property type="match status" value="1"/>
</dbReference>
<dbReference type="PANTHER" id="PTHR24350">
    <property type="entry name" value="SERINE/THREONINE-PROTEIN KINASE IAL-RELATED"/>
    <property type="match status" value="1"/>
</dbReference>
<dbReference type="PROSITE" id="PS50011">
    <property type="entry name" value="PROTEIN_KINASE_DOM"/>
    <property type="match status" value="1"/>
</dbReference>
<evidence type="ECO:0000256" key="10">
    <source>
        <dbReference type="SAM" id="MobiDB-lite"/>
    </source>
</evidence>
<dbReference type="EMBL" id="FR824055">
    <property type="protein sequence ID" value="CCA15277.1"/>
    <property type="molecule type" value="Genomic_DNA"/>
</dbReference>
<organism evidence="12">
    <name type="scientific">Albugo laibachii Nc14</name>
    <dbReference type="NCBI Taxonomy" id="890382"/>
    <lineage>
        <taxon>Eukaryota</taxon>
        <taxon>Sar</taxon>
        <taxon>Stramenopiles</taxon>
        <taxon>Oomycota</taxon>
        <taxon>Peronosporomycetes</taxon>
        <taxon>Albuginales</taxon>
        <taxon>Albuginaceae</taxon>
        <taxon>Albugo</taxon>
    </lineage>
</organism>
<accession>F0W2J1</accession>
<dbReference type="SMART" id="SM00220">
    <property type="entry name" value="S_TKc"/>
    <property type="match status" value="1"/>
</dbReference>
<dbReference type="PROSITE" id="PS00107">
    <property type="entry name" value="PROTEIN_KINASE_ATP"/>
    <property type="match status" value="1"/>
</dbReference>
<evidence type="ECO:0000256" key="8">
    <source>
        <dbReference type="PIRSR" id="PIRSR630616-3"/>
    </source>
</evidence>
<sequence length="647" mass="73101">MNTKVAFAVPVFARLPPYNPYVGTFHHAPSAGNRGALYFSADIVNMCELEELKKLRHNPLTGTFHTLPGYYDPLHRLGKCRAEGDVPEPNLVESGTHVSESVWVPAEMHNVPVARARRYSDSDIDPVTSSLKTSPSVNSPSTGCTESCPKLRTRSNTNELLPPFPSTKSPQHAKPRTISSSSCHSTDSESSNSSPNDTLSLAHTFAVIANHHGRRHCLRERFSQLLAHGKEKMNSKVRPSQPLTATEDETYSTFTHWSNSKHQFPPENAVRLPQNPFVARRLTDGEEIRIMAINRKGHRANIGVNMGRRVLNTIPLDSSICEQEENDQGPLKPYFIHEQAVTEQYHLCGEDQLGDGSYAVVKPAIHRSTGRRVAIKQIHKRYLLTEDAKHAVDREIEIHLRLRHRNIVQLYEVYETTDFLYLVMAKATKGNLNALMQRKRRLSEPLAAKLTQQIVRAVYFLHDLGVVHCDLKPENVLLTDAKPGNQETHEIGTGDRLRHLEAELDPHADVRICDLQVELCDFGLSIKVPDARFFKLTGDVHKVPFTQVTGTPGYIAPELLQRQPYGKPVDMWSIGIIIYEMLTGYRPFYPPRACMEEDVDFGDTTWHKISPQAKHLVQHLLDRDPMKRFTAEQALSHEWFDTATFAI</sequence>
<dbReference type="Gene3D" id="3.30.200.20">
    <property type="entry name" value="Phosphorylase Kinase, domain 1"/>
    <property type="match status" value="1"/>
</dbReference>
<protein>
    <submittedName>
        <fullName evidence="12">Protein kinase putative</fullName>
    </submittedName>
</protein>
<dbReference type="GO" id="GO:0005524">
    <property type="term" value="F:ATP binding"/>
    <property type="evidence" value="ECO:0007669"/>
    <property type="project" value="UniProtKB-UniRule"/>
</dbReference>
<reference evidence="12" key="2">
    <citation type="submission" date="2011-02" db="EMBL/GenBank/DDBJ databases">
        <authorList>
            <person name="MacLean D."/>
        </authorList>
    </citation>
    <scope>NUCLEOTIDE SEQUENCE</scope>
</reference>
<dbReference type="InterPro" id="IPR017441">
    <property type="entry name" value="Protein_kinase_ATP_BS"/>
</dbReference>
<evidence type="ECO:0000256" key="1">
    <source>
        <dbReference type="ARBA" id="ARBA00022527"/>
    </source>
</evidence>
<evidence type="ECO:0000256" key="4">
    <source>
        <dbReference type="ARBA" id="ARBA00022777"/>
    </source>
</evidence>
<keyword evidence="1" id="KW-0723">Serine/threonine-protein kinase</keyword>
<proteinExistence type="predicted"/>
<evidence type="ECO:0000256" key="3">
    <source>
        <dbReference type="ARBA" id="ARBA00022741"/>
    </source>
</evidence>
<feature type="region of interest" description="Disordered" evidence="10">
    <location>
        <begin position="123"/>
        <end position="196"/>
    </location>
</feature>
<feature type="cross-link" description="Glycyl lysine isopeptide (Lys-Gly) (interchain with G-Cter in SUMO2)" evidence="8">
    <location>
        <position position="472"/>
    </location>
</feature>
<dbReference type="HOGENOM" id="CLU_027920_0_0_1"/>
<dbReference type="PROSITE" id="PS00108">
    <property type="entry name" value="PROTEIN_KINASE_ST"/>
    <property type="match status" value="1"/>
</dbReference>
<evidence type="ECO:0000256" key="2">
    <source>
        <dbReference type="ARBA" id="ARBA00022679"/>
    </source>
</evidence>